<dbReference type="InterPro" id="IPR054723">
    <property type="entry name" value="Ams1-like_N"/>
</dbReference>
<evidence type="ECO:0000259" key="6">
    <source>
        <dbReference type="Pfam" id="PF22907"/>
    </source>
</evidence>
<feature type="domain" description="Glycosyl hydrolase family 38 C-terminal" evidence="4">
    <location>
        <begin position="1301"/>
        <end position="1514"/>
    </location>
</feature>
<dbReference type="InterPro" id="IPR041147">
    <property type="entry name" value="GH38_C"/>
</dbReference>
<dbReference type="Pfam" id="PF17677">
    <property type="entry name" value="Glyco_hydro38C2"/>
    <property type="match status" value="1"/>
</dbReference>
<evidence type="ECO:0000256" key="1">
    <source>
        <dbReference type="ARBA" id="ARBA00000365"/>
    </source>
</evidence>
<evidence type="ECO:0000259" key="4">
    <source>
        <dbReference type="Pfam" id="PF07748"/>
    </source>
</evidence>
<organism evidence="7 8">
    <name type="scientific">Pycnoporus cinnabarinus</name>
    <name type="common">Cinnabar-red polypore</name>
    <name type="synonym">Trametes cinnabarina</name>
    <dbReference type="NCBI Taxonomy" id="5643"/>
    <lineage>
        <taxon>Eukaryota</taxon>
        <taxon>Fungi</taxon>
        <taxon>Dikarya</taxon>
        <taxon>Basidiomycota</taxon>
        <taxon>Agaricomycotina</taxon>
        <taxon>Agaricomycetes</taxon>
        <taxon>Polyporales</taxon>
        <taxon>Polyporaceae</taxon>
        <taxon>Trametes</taxon>
    </lineage>
</organism>
<dbReference type="Pfam" id="PF01074">
    <property type="entry name" value="Glyco_hydro_38N"/>
    <property type="match status" value="2"/>
</dbReference>
<dbReference type="PANTHER" id="PTHR46017:SF1">
    <property type="entry name" value="ALPHA-MANNOSIDASE 2C1"/>
    <property type="match status" value="1"/>
</dbReference>
<evidence type="ECO:0000259" key="3">
    <source>
        <dbReference type="Pfam" id="PF01074"/>
    </source>
</evidence>
<feature type="domain" description="Glycoside hydrolase family 38 N-terminal" evidence="3">
    <location>
        <begin position="927"/>
        <end position="1072"/>
    </location>
</feature>
<dbReference type="GO" id="GO:0009313">
    <property type="term" value="P:oligosaccharide catabolic process"/>
    <property type="evidence" value="ECO:0007669"/>
    <property type="project" value="TreeGrafter"/>
</dbReference>
<dbReference type="InterPro" id="IPR011330">
    <property type="entry name" value="Glyco_hydro/deAcase_b/a-brl"/>
</dbReference>
<feature type="domain" description="Glycoside hydrolase family 38 N-terminal" evidence="3">
    <location>
        <begin position="1084"/>
        <end position="1168"/>
    </location>
</feature>
<comment type="caution">
    <text evidence="7">The sequence shown here is derived from an EMBL/GenBank/DDBJ whole genome shotgun (WGS) entry which is preliminary data.</text>
</comment>
<sequence length="1678" mass="186753">MSAEQQELKLLVKPWQANPPPFPKGPYSPANALEDIDGITYALHLFLGSHMVESEQYCREYDPKMERLYFATGFGLIQKRAASLPTRLAGLVMGSLNTSGVGFIKTMTPVERHAELVYAESLFEKALLGIVYSGDWLAFIKEALNMRTTINIYRQLGKYLEAVDAEAEATGLGCEDPSVDVHFRSGVYLGVGMSNLILSMMPSKLLTIVELFGYKGDRHAGLAYLQRAGGWSTDSDIPAVDIECPVANGCPSSAEQEGVRRTICDMALLIFHLVLSSFTFEGVDIRMAQKILDYHIQRYPSGVFFLFGQGRLHLCRSQPATAIEYYRKAMQAQNQYRNLYQISFWEMAIANLALWEISESLDCWRSLAAEATWSKATYAYGVAVCLLQIGDEKHQSEVSELMEKVPELRQRIAGKSIPLEKFIARKARKYKQQGGRLALPALEFAYIFLAIAHAPRSVILSQMLPLIMAQLAAIDEHASAPAKYGTADGNGEDEYWDDRALALFLKAVCLRYVAYPDPDAVLDLAEQAAVQEGRAEAEKGAREAFEAVFDVGPKIVYDHYLVYYAHYEYARLLAYQGDKDNARMHLELVLSGKPLEVKTSTKKGKYSMERPVRAVSPHSAEVPLPWEAATVRSPFPTPLTALQAAVDDLCELANMAHHYGHAHGHSHGPAAESSDYPKLNYGPGAKWIKHLTKDRLGTFNGGHFADVNLSSVLYEHRIDNQENIKLEVWSAPGLSKPSFDEAMKQKFRPAKKGESFGPSFEFDPGCEAMIFTKDGTPLQGITGGYGGDRRVEHIVPHSAVKAGRYELVIESSCNGMFGVPWNGDTIAPPDMNRYFQLASADLVVPNMDAWRLMWDFQTLRELTDSLPGNTSLQNKALTTANAIMNEFDKGDPDSILRARKLAEEVFGQAWDEKGDKIYEEGPRKAQIWGIGHCHIDTAWLWPYRVTQQKVARSWSTQVDLMDRYPEHRFTCSQAQQYKWLEQLYPPLFERVKEKILEGKFHPVGGSWVENDSNMPSGEALARQFIFGQRYFESRFGVRCKTAWLPDSFGLTGALPQLIRLADMDYFFTQKLSCVRGLIDQIHEDTYTAQATVGDINKGVTNHKNLESSDVSLLVFGNGDGGGGPLEKMLANLRRIRATGNHSRDIPPVNMGHSVDEFFDVIAKDTDAGSKLPNCGMVYDDAEKLYAEVRKEGEALIEEAFKAIFPPSLSLTDPGFKAKKSGTLVGINTTFFPRRDIVEIPLVGAASRLRSQVVQASKDGSVGYALMNCAAGGGIAYGTGMYADCKPVSAVCAGADHFVLKNAAVEMTVQGGRITSLYDVALERQLIPEGETGGLVIFDDRPNYWDAWDVEIHHLEKFKKLHFENISVVAEGPLRASLKAEVKYGQSSINVLISLDAIPASLKKNSRSLFRFDAQVDWHQRHEFLKFELPLDIHNDNATYETQWGHVQRPTHKNTTWDMAKFEVCGHKLRVHQYADLSEFGYGVAILSESKYGFSCRGNILRISLLRAATAPDAEQDQGMCKHEFSWGVLPHQGHFLESDVPIAGILFNSPLHVRLLEDTSEAPLLKTKPGFTIDGAPNVFLETVKRGLDDDFSTHDTVSPTVVLRLYEAYGGHAKPKLKIASHIPVVKATITNLLEDEIEELALSQAEDSSLETQLKFHGFEVKTLKLTLGKPGLVFA</sequence>
<keyword evidence="8" id="KW-1185">Reference proteome</keyword>
<dbReference type="STRING" id="5643.A0A060SLU3"/>
<feature type="domain" description="Glycosyl hydrolases family 38 C-terminal" evidence="5">
    <location>
        <begin position="1578"/>
        <end position="1666"/>
    </location>
</feature>
<dbReference type="InterPro" id="IPR011990">
    <property type="entry name" value="TPR-like_helical_dom_sf"/>
</dbReference>
<evidence type="ECO:0000256" key="2">
    <source>
        <dbReference type="ARBA" id="ARBA00012752"/>
    </source>
</evidence>
<dbReference type="GO" id="GO:0000329">
    <property type="term" value="C:fungal-type vacuole membrane"/>
    <property type="evidence" value="ECO:0007669"/>
    <property type="project" value="TreeGrafter"/>
</dbReference>
<dbReference type="InterPro" id="IPR019412">
    <property type="entry name" value="IML2/TPR_39"/>
</dbReference>
<protein>
    <recommendedName>
        <fullName evidence="2">alpha-mannosidase</fullName>
        <ecNumber evidence="2">3.2.1.24</ecNumber>
    </recommendedName>
</protein>
<dbReference type="FunFam" id="2.70.98.30:FF:000001">
    <property type="entry name" value="alpha-mannosidase 2C1 isoform X2"/>
    <property type="match status" value="1"/>
</dbReference>
<name>A0A060SLU3_PYCCI</name>
<reference evidence="7" key="1">
    <citation type="submission" date="2014-01" db="EMBL/GenBank/DDBJ databases">
        <title>The genome of the white-rot fungus Pycnoporus cinnabarinus: a basidiomycete model with a versatile arsenal for lignocellulosic biomass breakdown.</title>
        <authorList>
            <person name="Levasseur A."/>
            <person name="Lomascolo A."/>
            <person name="Ruiz-Duenas F.J."/>
            <person name="Uzan E."/>
            <person name="Piumi F."/>
            <person name="Kues U."/>
            <person name="Ram A.F.J."/>
            <person name="Murat C."/>
            <person name="Haon M."/>
            <person name="Benoit I."/>
            <person name="Arfi Y."/>
            <person name="Chevret D."/>
            <person name="Drula E."/>
            <person name="Kwon M.J."/>
            <person name="Gouret P."/>
            <person name="Lesage-Meessen L."/>
            <person name="Lombard V."/>
            <person name="Mariette J."/>
            <person name="Noirot C."/>
            <person name="Park J."/>
            <person name="Patyshakuliyeva A."/>
            <person name="Wieneger R.A.B."/>
            <person name="Wosten H.A.B."/>
            <person name="Martin F."/>
            <person name="Coutinho P.M."/>
            <person name="de Vries R."/>
            <person name="Martinez A.T."/>
            <person name="Klopp C."/>
            <person name="Pontarotti P."/>
            <person name="Henrissat B."/>
            <person name="Record E."/>
        </authorList>
    </citation>
    <scope>NUCLEOTIDE SEQUENCE [LARGE SCALE GENOMIC DNA]</scope>
    <source>
        <strain evidence="7">BRFM137</strain>
    </source>
</reference>
<evidence type="ECO:0000313" key="7">
    <source>
        <dbReference type="EMBL" id="CDO75156.1"/>
    </source>
</evidence>
<accession>A0A060SLU3</accession>
<dbReference type="InterPro" id="IPR027291">
    <property type="entry name" value="Glyco_hydro_38_N_sf"/>
</dbReference>
<dbReference type="InterPro" id="IPR011682">
    <property type="entry name" value="Glyco_hydro_38_C"/>
</dbReference>
<dbReference type="GO" id="GO:0006013">
    <property type="term" value="P:mannose metabolic process"/>
    <property type="evidence" value="ECO:0007669"/>
    <property type="project" value="InterPro"/>
</dbReference>
<keyword evidence="7" id="KW-0378">Hydrolase</keyword>
<dbReference type="Gene3D" id="3.20.110.10">
    <property type="entry name" value="Glycoside hydrolase 38, N terminal domain"/>
    <property type="match status" value="1"/>
</dbReference>
<evidence type="ECO:0000259" key="5">
    <source>
        <dbReference type="Pfam" id="PF17677"/>
    </source>
</evidence>
<dbReference type="OrthoDB" id="10261055at2759"/>
<dbReference type="EC" id="3.2.1.24" evidence="2"/>
<dbReference type="HOGENOM" id="CLU_241570_0_0_1"/>
<gene>
    <name evidence="7" type="ORF">BN946_scf184590.g13</name>
</gene>
<dbReference type="Pfam" id="PF07748">
    <property type="entry name" value="Glyco_hydro_38C"/>
    <property type="match status" value="1"/>
</dbReference>
<evidence type="ECO:0000313" key="8">
    <source>
        <dbReference type="Proteomes" id="UP000029665"/>
    </source>
</evidence>
<feature type="domain" description="Alpha-mannosidase Ams1-like N-terminal" evidence="6">
    <location>
        <begin position="760"/>
        <end position="843"/>
    </location>
</feature>
<dbReference type="Pfam" id="PF22907">
    <property type="entry name" value="Ams1-like_1st"/>
    <property type="match status" value="1"/>
</dbReference>
<dbReference type="SUPFAM" id="SSF48452">
    <property type="entry name" value="TPR-like"/>
    <property type="match status" value="1"/>
</dbReference>
<dbReference type="Proteomes" id="UP000029665">
    <property type="component" value="Unassembled WGS sequence"/>
</dbReference>
<dbReference type="GO" id="GO:0030246">
    <property type="term" value="F:carbohydrate binding"/>
    <property type="evidence" value="ECO:0007669"/>
    <property type="project" value="InterPro"/>
</dbReference>
<dbReference type="InterPro" id="IPR000602">
    <property type="entry name" value="Glyco_hydro_38_N"/>
</dbReference>
<comment type="catalytic activity">
    <reaction evidence="1">
        <text>Hydrolysis of terminal, non-reducing alpha-D-mannose residues in alpha-D-mannosides.</text>
        <dbReference type="EC" id="3.2.1.24"/>
    </reaction>
</comment>
<proteinExistence type="predicted"/>
<dbReference type="InterPro" id="IPR011013">
    <property type="entry name" value="Gal_mutarotase_sf_dom"/>
</dbReference>
<dbReference type="PANTHER" id="PTHR46017">
    <property type="entry name" value="ALPHA-MANNOSIDASE 2C1"/>
    <property type="match status" value="1"/>
</dbReference>
<dbReference type="SUPFAM" id="SSF74650">
    <property type="entry name" value="Galactose mutarotase-like"/>
    <property type="match status" value="1"/>
</dbReference>
<dbReference type="SUPFAM" id="SSF88713">
    <property type="entry name" value="Glycoside hydrolase/deacetylase"/>
    <property type="match status" value="1"/>
</dbReference>
<dbReference type="Pfam" id="PF10300">
    <property type="entry name" value="Iml2-TPR_39"/>
    <property type="match status" value="2"/>
</dbReference>
<dbReference type="GO" id="GO:0004559">
    <property type="term" value="F:alpha-mannosidase activity"/>
    <property type="evidence" value="ECO:0007669"/>
    <property type="project" value="UniProtKB-EC"/>
</dbReference>
<dbReference type="EMBL" id="CCBP010000243">
    <property type="protein sequence ID" value="CDO75156.1"/>
    <property type="molecule type" value="Genomic_DNA"/>
</dbReference>
<dbReference type="Gene3D" id="2.70.98.30">
    <property type="entry name" value="Golgi alpha-mannosidase II, domain 4"/>
    <property type="match status" value="1"/>
</dbReference>